<dbReference type="InterPro" id="IPR001610">
    <property type="entry name" value="PAC"/>
</dbReference>
<comment type="caution">
    <text evidence="5">The sequence shown here is derived from an EMBL/GenBank/DDBJ whole genome shotgun (WGS) entry which is preliminary data.</text>
</comment>
<dbReference type="PANTHER" id="PTHR24422:SF10">
    <property type="entry name" value="CHEMOTAXIS PROTEIN METHYLTRANSFERASE 2"/>
    <property type="match status" value="1"/>
</dbReference>
<organism evidence="5 6">
    <name type="scientific">Roseibium limicola</name>
    <dbReference type="NCBI Taxonomy" id="2816037"/>
    <lineage>
        <taxon>Bacteria</taxon>
        <taxon>Pseudomonadati</taxon>
        <taxon>Pseudomonadota</taxon>
        <taxon>Alphaproteobacteria</taxon>
        <taxon>Hyphomicrobiales</taxon>
        <taxon>Stappiaceae</taxon>
        <taxon>Roseibium</taxon>
    </lineage>
</organism>
<evidence type="ECO:0000313" key="5">
    <source>
        <dbReference type="EMBL" id="MBO0344934.1"/>
    </source>
</evidence>
<evidence type="ECO:0000259" key="2">
    <source>
        <dbReference type="PROSITE" id="PS50111"/>
    </source>
</evidence>
<dbReference type="PANTHER" id="PTHR24422">
    <property type="entry name" value="CHEMOTAXIS PROTEIN METHYLTRANSFERASE"/>
    <property type="match status" value="1"/>
</dbReference>
<dbReference type="InterPro" id="IPR000014">
    <property type="entry name" value="PAS"/>
</dbReference>
<dbReference type="Pfam" id="PF00015">
    <property type="entry name" value="MCPsignal"/>
    <property type="match status" value="1"/>
</dbReference>
<feature type="domain" description="PAC" evidence="4">
    <location>
        <begin position="80"/>
        <end position="132"/>
    </location>
</feature>
<dbReference type="SUPFAM" id="SSF58104">
    <property type="entry name" value="Methyl-accepting chemotaxis protein (MCP) signaling domain"/>
    <property type="match status" value="1"/>
</dbReference>
<feature type="domain" description="PAC" evidence="4">
    <location>
        <begin position="202"/>
        <end position="254"/>
    </location>
</feature>
<keyword evidence="6" id="KW-1185">Reference proteome</keyword>
<dbReference type="EMBL" id="JAFLNF010000002">
    <property type="protein sequence ID" value="MBO0344934.1"/>
    <property type="molecule type" value="Genomic_DNA"/>
</dbReference>
<dbReference type="GO" id="GO:0007165">
    <property type="term" value="P:signal transduction"/>
    <property type="evidence" value="ECO:0007669"/>
    <property type="project" value="UniProtKB-KW"/>
</dbReference>
<feature type="domain" description="Methyl-accepting transducer" evidence="2">
    <location>
        <begin position="379"/>
        <end position="558"/>
    </location>
</feature>
<dbReference type="PROSITE" id="PS50111">
    <property type="entry name" value="CHEMOTAXIS_TRANSDUC_2"/>
    <property type="match status" value="1"/>
</dbReference>
<dbReference type="PROSITE" id="PS50112">
    <property type="entry name" value="PAS"/>
    <property type="match status" value="1"/>
</dbReference>
<keyword evidence="1" id="KW-0807">Transducer</keyword>
<dbReference type="SUPFAM" id="SSF55785">
    <property type="entry name" value="PYP-like sensor domain (PAS domain)"/>
    <property type="match status" value="3"/>
</dbReference>
<dbReference type="InterPro" id="IPR013655">
    <property type="entry name" value="PAS_fold_3"/>
</dbReference>
<dbReference type="InterPro" id="IPR000700">
    <property type="entry name" value="PAS-assoc_C"/>
</dbReference>
<dbReference type="InterPro" id="IPR050903">
    <property type="entry name" value="Bact_Chemotaxis_MeTrfase"/>
</dbReference>
<gene>
    <name evidence="5" type="ORF">J0X15_06880</name>
</gene>
<dbReference type="SMART" id="SM00086">
    <property type="entry name" value="PAC"/>
    <property type="match status" value="3"/>
</dbReference>
<dbReference type="GO" id="GO:0016020">
    <property type="term" value="C:membrane"/>
    <property type="evidence" value="ECO:0007669"/>
    <property type="project" value="InterPro"/>
</dbReference>
<dbReference type="Gene3D" id="3.30.450.20">
    <property type="entry name" value="PAS domain"/>
    <property type="match status" value="3"/>
</dbReference>
<dbReference type="SUPFAM" id="SSF141371">
    <property type="entry name" value="PilZ domain-like"/>
    <property type="match status" value="1"/>
</dbReference>
<dbReference type="NCBIfam" id="TIGR00229">
    <property type="entry name" value="sensory_box"/>
    <property type="match status" value="3"/>
</dbReference>
<sequence>MALFRSSDRDVIEAFGRSQAIIQFKPDGTILDANDNFLSVMGYSLEEIKSKHHRMFVEPSYAASAEYQSFWHDLARGEFKSDEFMRVTKTGKVVWIQASYNPVFDPKGNVYRVVKTASDITAAKLRSAEAQGQLKAIDRSQAVIHFDLKGNILEANENFLNVLGYTSDEVTGKHHAMFVAPDYRDTPEYKTFWKELGEGQFKAGDFRRFAKDGNEVWIHATYNPIFDAAGQPFKVVKIASDITDEKRKNAEHTGLIAAISRSQAMISFTKEGYILDANDNFLKTSGYRLDEIKGKHHRMFVDGKYGKSQEYADFWKTLAEGNPMSAIYQRYNKAGEPIWLQASYNPIFDASGNIMKVTKFATDITQNMKARQIAINAAEETLGTVEHTASSAQYVSSSAQDISQGMDSARAAVEAMSGRSEVAEQSTEKLRTAAASMDGVVQLISKVADQINLLSLNATIEAARAGEAGRGFAVVANEVKVLANQTSQATTQIFSEIAEMQSVAGSVDDALKSIRSSISEVQKLVISTTDATEQQCVFTDEINTRLRSASGSVASVCESLDDWVVGMENRRRDPRKRVYRDCVIVGTNGSRLGASIRDISPSGARIFVENTSLVGDHFVLEQEGEEERNCITVRRDSQEIGVEFRAKAAA</sequence>
<dbReference type="SMART" id="SM00283">
    <property type="entry name" value="MA"/>
    <property type="match status" value="1"/>
</dbReference>
<dbReference type="InterPro" id="IPR009875">
    <property type="entry name" value="PilZ_domain"/>
</dbReference>
<protein>
    <submittedName>
        <fullName evidence="5">PAS domain S-box protein</fullName>
    </submittedName>
</protein>
<feature type="domain" description="PAS" evidence="3">
    <location>
        <begin position="143"/>
        <end position="185"/>
    </location>
</feature>
<proteinExistence type="predicted"/>
<dbReference type="RefSeq" id="WP_206939132.1">
    <property type="nucleotide sequence ID" value="NZ_JAFLNF010000002.1"/>
</dbReference>
<dbReference type="Proteomes" id="UP000664779">
    <property type="component" value="Unassembled WGS sequence"/>
</dbReference>
<dbReference type="InterPro" id="IPR004089">
    <property type="entry name" value="MCPsignal_dom"/>
</dbReference>
<feature type="domain" description="PAC" evidence="4">
    <location>
        <begin position="324"/>
        <end position="376"/>
    </location>
</feature>
<dbReference type="CDD" id="cd00130">
    <property type="entry name" value="PAS"/>
    <property type="match status" value="3"/>
</dbReference>
<accession>A0A939J8J3</accession>
<dbReference type="PROSITE" id="PS50113">
    <property type="entry name" value="PAC"/>
    <property type="match status" value="3"/>
</dbReference>
<evidence type="ECO:0000256" key="1">
    <source>
        <dbReference type="PROSITE-ProRule" id="PRU00284"/>
    </source>
</evidence>
<reference evidence="5" key="1">
    <citation type="submission" date="2021-03" db="EMBL/GenBank/DDBJ databases">
        <title>Roseibium sp. CAU 1637 isolated from Incheon.</title>
        <authorList>
            <person name="Kim W."/>
        </authorList>
    </citation>
    <scope>NUCLEOTIDE SEQUENCE</scope>
    <source>
        <strain evidence="5">CAU 1637</strain>
    </source>
</reference>
<evidence type="ECO:0000313" key="6">
    <source>
        <dbReference type="Proteomes" id="UP000664779"/>
    </source>
</evidence>
<dbReference type="Pfam" id="PF07238">
    <property type="entry name" value="PilZ"/>
    <property type="match status" value="1"/>
</dbReference>
<dbReference type="Gene3D" id="1.10.287.950">
    <property type="entry name" value="Methyl-accepting chemotaxis protein"/>
    <property type="match status" value="1"/>
</dbReference>
<dbReference type="GO" id="GO:0035438">
    <property type="term" value="F:cyclic-di-GMP binding"/>
    <property type="evidence" value="ECO:0007669"/>
    <property type="project" value="InterPro"/>
</dbReference>
<evidence type="ECO:0000259" key="4">
    <source>
        <dbReference type="PROSITE" id="PS50113"/>
    </source>
</evidence>
<dbReference type="InterPro" id="IPR035965">
    <property type="entry name" value="PAS-like_dom_sf"/>
</dbReference>
<name>A0A939J8J3_9HYPH</name>
<dbReference type="SMART" id="SM00091">
    <property type="entry name" value="PAS"/>
    <property type="match status" value="3"/>
</dbReference>
<dbReference type="Pfam" id="PF08447">
    <property type="entry name" value="PAS_3"/>
    <property type="match status" value="3"/>
</dbReference>
<evidence type="ECO:0000259" key="3">
    <source>
        <dbReference type="PROSITE" id="PS50112"/>
    </source>
</evidence>
<dbReference type="AlphaFoldDB" id="A0A939J8J3"/>